<name>A0A9N9D068_9GLOM</name>
<dbReference type="EMBL" id="CAJVPQ010003109">
    <property type="protein sequence ID" value="CAG8618291.1"/>
    <property type="molecule type" value="Genomic_DNA"/>
</dbReference>
<comment type="caution">
    <text evidence="1">The sequence shown here is derived from an EMBL/GenBank/DDBJ whole genome shotgun (WGS) entry which is preliminary data.</text>
</comment>
<evidence type="ECO:0000313" key="1">
    <source>
        <dbReference type="EMBL" id="CAG8618291.1"/>
    </source>
</evidence>
<proteinExistence type="predicted"/>
<dbReference type="OrthoDB" id="2430803at2759"/>
<dbReference type="AlphaFoldDB" id="A0A9N9D068"/>
<reference evidence="1" key="1">
    <citation type="submission" date="2021-06" db="EMBL/GenBank/DDBJ databases">
        <authorList>
            <person name="Kallberg Y."/>
            <person name="Tangrot J."/>
            <person name="Rosling A."/>
        </authorList>
    </citation>
    <scope>NUCLEOTIDE SEQUENCE</scope>
    <source>
        <strain evidence="1">UK204</strain>
    </source>
</reference>
<gene>
    <name evidence="1" type="ORF">FCALED_LOCUS9423</name>
</gene>
<organism evidence="1 2">
    <name type="scientific">Funneliformis caledonium</name>
    <dbReference type="NCBI Taxonomy" id="1117310"/>
    <lineage>
        <taxon>Eukaryota</taxon>
        <taxon>Fungi</taxon>
        <taxon>Fungi incertae sedis</taxon>
        <taxon>Mucoromycota</taxon>
        <taxon>Glomeromycotina</taxon>
        <taxon>Glomeromycetes</taxon>
        <taxon>Glomerales</taxon>
        <taxon>Glomeraceae</taxon>
        <taxon>Funneliformis</taxon>
    </lineage>
</organism>
<accession>A0A9N9D068</accession>
<sequence length="162" mass="18015">MAGYTLKRFSGRVDKDIDEFIKDYRLYLTVVNITTANADSKQKALKLFQSYLTDEASSNMTAVVALNNANIMVTMINVSDDTLLLALLTGVTSITVISAHNVHMDENWFLTRECSVDASIATNASNKVLNNNNNIVLPNIKLVRSSISLKKIILQLFKSNRN</sequence>
<dbReference type="Proteomes" id="UP000789570">
    <property type="component" value="Unassembled WGS sequence"/>
</dbReference>
<evidence type="ECO:0000313" key="2">
    <source>
        <dbReference type="Proteomes" id="UP000789570"/>
    </source>
</evidence>
<protein>
    <submittedName>
        <fullName evidence="1">5143_t:CDS:1</fullName>
    </submittedName>
</protein>
<keyword evidence="2" id="KW-1185">Reference proteome</keyword>